<dbReference type="InterPro" id="IPR046357">
    <property type="entry name" value="PPIase_dom_sf"/>
</dbReference>
<keyword evidence="5 6" id="KW-0413">Isomerase</keyword>
<dbReference type="Pfam" id="PF00639">
    <property type="entry name" value="Rotamase"/>
    <property type="match status" value="1"/>
</dbReference>
<accession>A0ABS9NP70</accession>
<dbReference type="Proteomes" id="UP001298424">
    <property type="component" value="Unassembled WGS sequence"/>
</dbReference>
<dbReference type="PANTHER" id="PTHR47637:SF1">
    <property type="entry name" value="CHAPERONE SURA"/>
    <property type="match status" value="1"/>
</dbReference>
<keyword evidence="3 6" id="KW-0697">Rotamase</keyword>
<dbReference type="InterPro" id="IPR015391">
    <property type="entry name" value="SurA_N"/>
</dbReference>
<feature type="signal peptide" evidence="7">
    <location>
        <begin position="1"/>
        <end position="22"/>
    </location>
</feature>
<keyword evidence="10" id="KW-1185">Reference proteome</keyword>
<dbReference type="RefSeq" id="WP_238748096.1">
    <property type="nucleotide sequence ID" value="NZ_JAKOOW010000032.1"/>
</dbReference>
<dbReference type="GO" id="GO:0003755">
    <property type="term" value="F:peptidyl-prolyl cis-trans isomerase activity"/>
    <property type="evidence" value="ECO:0007669"/>
    <property type="project" value="UniProtKB-EC"/>
</dbReference>
<name>A0ABS9NP70_9NEIS</name>
<evidence type="ECO:0000256" key="2">
    <source>
        <dbReference type="ARBA" id="ARBA00022764"/>
    </source>
</evidence>
<dbReference type="Pfam" id="PF09312">
    <property type="entry name" value="SurA_N"/>
    <property type="match status" value="1"/>
</dbReference>
<evidence type="ECO:0000256" key="6">
    <source>
        <dbReference type="PROSITE-ProRule" id="PRU00278"/>
    </source>
</evidence>
<reference evidence="9 10" key="1">
    <citation type="submission" date="2022-02" db="EMBL/GenBank/DDBJ databases">
        <title>Genome sequence data of Kingella unionensis sp. nov. strain CICC 24913 (CCUG 75125).</title>
        <authorList>
            <person name="Xiao M."/>
        </authorList>
    </citation>
    <scope>NUCLEOTIDE SEQUENCE [LARGE SCALE GENOMIC DNA]</scope>
    <source>
        <strain evidence="9 10">CICC 24913</strain>
    </source>
</reference>
<evidence type="ECO:0000313" key="10">
    <source>
        <dbReference type="Proteomes" id="UP001298424"/>
    </source>
</evidence>
<dbReference type="PROSITE" id="PS50198">
    <property type="entry name" value="PPIC_PPIASE_2"/>
    <property type="match status" value="1"/>
</dbReference>
<evidence type="ECO:0000256" key="5">
    <source>
        <dbReference type="ARBA" id="ARBA00023235"/>
    </source>
</evidence>
<gene>
    <name evidence="9" type="ORF">MB824_08750</name>
</gene>
<comment type="caution">
    <text evidence="9">The sequence shown here is derived from an EMBL/GenBank/DDBJ whole genome shotgun (WGS) entry which is preliminary data.</text>
</comment>
<keyword evidence="4" id="KW-0143">Chaperone</keyword>
<dbReference type="SUPFAM" id="SSF54534">
    <property type="entry name" value="FKBP-like"/>
    <property type="match status" value="1"/>
</dbReference>
<feature type="domain" description="PpiC" evidence="8">
    <location>
        <begin position="178"/>
        <end position="276"/>
    </location>
</feature>
<evidence type="ECO:0000256" key="7">
    <source>
        <dbReference type="SAM" id="SignalP"/>
    </source>
</evidence>
<dbReference type="Gene3D" id="3.10.50.40">
    <property type="match status" value="1"/>
</dbReference>
<sequence length="320" mass="34538">MNAPVRTVAALMLAAAFQAAFAAGDAIRPLNSIAVEVNSSIITYGDIARMVKELRANPANKDIPDEQLSQAAKSRLVERTLLADAARQQGLKVPGAAIDAELSRRAQEQKITVDTLYQRAAAAGWSRSQYRLETAKDMLIERMFYDIGSSVRVTDGQIRQYIDQARAAGQPLPAAQPYTVYTVRRILLNAESEAQMDGVGQRAAQIAQALAKGSDFAAVARRYSQDSSAANGGLIEGVSDGMLPERVEAVLHSLQPGQMSPPIAAGKSWQIIQLVGSRTESDPAKAQYQAVRSKLAGEARQQALQQFVGQLQQSAVVREY</sequence>
<dbReference type="InterPro" id="IPR050280">
    <property type="entry name" value="OMP_Chaperone_SurA"/>
</dbReference>
<organism evidence="9 10">
    <name type="scientific">Kingella pumchi</name>
    <dbReference type="NCBI Taxonomy" id="2779506"/>
    <lineage>
        <taxon>Bacteria</taxon>
        <taxon>Pseudomonadati</taxon>
        <taxon>Pseudomonadota</taxon>
        <taxon>Betaproteobacteria</taxon>
        <taxon>Neisseriales</taxon>
        <taxon>Neisseriaceae</taxon>
        <taxon>Kingella</taxon>
    </lineage>
</organism>
<dbReference type="EMBL" id="JAKOOW010000032">
    <property type="protein sequence ID" value="MCG6504584.1"/>
    <property type="molecule type" value="Genomic_DNA"/>
</dbReference>
<dbReference type="Gene3D" id="1.10.4030.10">
    <property type="entry name" value="Porin chaperone SurA, peptide-binding domain"/>
    <property type="match status" value="1"/>
</dbReference>
<dbReference type="SUPFAM" id="SSF109998">
    <property type="entry name" value="Triger factor/SurA peptide-binding domain-like"/>
    <property type="match status" value="1"/>
</dbReference>
<proteinExistence type="predicted"/>
<keyword evidence="2" id="KW-0574">Periplasm</keyword>
<feature type="chain" id="PRO_5046938955" evidence="7">
    <location>
        <begin position="23"/>
        <end position="320"/>
    </location>
</feature>
<evidence type="ECO:0000259" key="8">
    <source>
        <dbReference type="PROSITE" id="PS50198"/>
    </source>
</evidence>
<evidence type="ECO:0000256" key="1">
    <source>
        <dbReference type="ARBA" id="ARBA00022729"/>
    </source>
</evidence>
<evidence type="ECO:0000256" key="3">
    <source>
        <dbReference type="ARBA" id="ARBA00023110"/>
    </source>
</evidence>
<evidence type="ECO:0000256" key="4">
    <source>
        <dbReference type="ARBA" id="ARBA00023186"/>
    </source>
</evidence>
<dbReference type="EC" id="5.2.1.8" evidence="9"/>
<protein>
    <submittedName>
        <fullName evidence="9">Peptidylprolyl isomerase</fullName>
        <ecNumber evidence="9">5.2.1.8</ecNumber>
    </submittedName>
</protein>
<dbReference type="InterPro" id="IPR027304">
    <property type="entry name" value="Trigger_fact/SurA_dom_sf"/>
</dbReference>
<dbReference type="PANTHER" id="PTHR47637">
    <property type="entry name" value="CHAPERONE SURA"/>
    <property type="match status" value="1"/>
</dbReference>
<dbReference type="InterPro" id="IPR000297">
    <property type="entry name" value="PPIase_PpiC"/>
</dbReference>
<keyword evidence="1 7" id="KW-0732">Signal</keyword>
<evidence type="ECO:0000313" key="9">
    <source>
        <dbReference type="EMBL" id="MCG6504584.1"/>
    </source>
</evidence>